<evidence type="ECO:0000313" key="1">
    <source>
        <dbReference type="EMBL" id="CAB4677099.1"/>
    </source>
</evidence>
<dbReference type="InterPro" id="IPR024747">
    <property type="entry name" value="Pyridox_Oxase-rel"/>
</dbReference>
<dbReference type="EMBL" id="CAFBAA010000027">
    <property type="protein sequence ID" value="CAB4844180.1"/>
    <property type="molecule type" value="Genomic_DNA"/>
</dbReference>
<dbReference type="Gene3D" id="2.30.110.10">
    <property type="entry name" value="Electron Transport, Fmn-binding Protein, Chain A"/>
    <property type="match status" value="1"/>
</dbReference>
<dbReference type="SUPFAM" id="SSF50475">
    <property type="entry name" value="FMN-binding split barrel"/>
    <property type="match status" value="1"/>
</dbReference>
<dbReference type="PANTHER" id="PTHR34071:SF2">
    <property type="entry name" value="FLAVIN-NUCLEOTIDE-BINDING PROTEIN"/>
    <property type="match status" value="1"/>
</dbReference>
<name>A0A6J6MTU8_9ZZZZ</name>
<evidence type="ECO:0000313" key="3">
    <source>
        <dbReference type="EMBL" id="CAB4844180.1"/>
    </source>
</evidence>
<dbReference type="EMBL" id="CAEZXN010000046">
    <property type="protein sequence ID" value="CAB4706246.1"/>
    <property type="molecule type" value="Genomic_DNA"/>
</dbReference>
<organism evidence="1">
    <name type="scientific">freshwater metagenome</name>
    <dbReference type="NCBI Taxonomy" id="449393"/>
    <lineage>
        <taxon>unclassified sequences</taxon>
        <taxon>metagenomes</taxon>
        <taxon>ecological metagenomes</taxon>
    </lineage>
</organism>
<dbReference type="InterPro" id="IPR012349">
    <property type="entry name" value="Split_barrel_FMN-bd"/>
</dbReference>
<dbReference type="EMBL" id="CAEZXB010000013">
    <property type="protein sequence ID" value="CAB4677099.1"/>
    <property type="molecule type" value="Genomic_DNA"/>
</dbReference>
<proteinExistence type="predicted"/>
<accession>A0A6J6MTU8</accession>
<dbReference type="PANTHER" id="PTHR34071">
    <property type="entry name" value="5-NITROIMIDAZOLE ANTIBIOTICS RESISTANCE PROTEIN, NIMA-FAMILY-RELATED PROTEIN-RELATED"/>
    <property type="match status" value="1"/>
</dbReference>
<dbReference type="AlphaFoldDB" id="A0A6J6MTU8"/>
<protein>
    <submittedName>
        <fullName evidence="1">Unannotated protein</fullName>
    </submittedName>
</protein>
<dbReference type="Pfam" id="PF12900">
    <property type="entry name" value="Pyridox_ox_2"/>
    <property type="match status" value="1"/>
</dbReference>
<evidence type="ECO:0000313" key="2">
    <source>
        <dbReference type="EMBL" id="CAB4706246.1"/>
    </source>
</evidence>
<gene>
    <name evidence="1" type="ORF">UFOPK2342_00865</name>
    <name evidence="2" type="ORF">UFOPK2423_01456</name>
    <name evidence="3" type="ORF">UFOPK3266_01066</name>
</gene>
<reference evidence="1" key="1">
    <citation type="submission" date="2020-05" db="EMBL/GenBank/DDBJ databases">
        <authorList>
            <person name="Chiriac C."/>
            <person name="Salcher M."/>
            <person name="Ghai R."/>
            <person name="Kavagutti S V."/>
        </authorList>
    </citation>
    <scope>NUCLEOTIDE SEQUENCE</scope>
</reference>
<sequence>MSKRTQVRRLPKKAVNDREVMNQILDAALVAHVAIVDDKQPYALPVGFARDGDRLLLHGSAASRLFKKLADGKPCCATITIMDGLVMARSAFESSMHYRCVMVLGEAVELHGDEKVAAFDLLVKAFMPGRELEVRKSTKKELKATTLVALSLDEASVKVSNFEPGDLPEDMDSPLWAGIIPIQHTFGTPRDAADLKPGIPVPGYIAEWTNGRT</sequence>